<evidence type="ECO:0000313" key="2">
    <source>
        <dbReference type="EMBL" id="GAA0741244.1"/>
    </source>
</evidence>
<comment type="caution">
    <text evidence="2">The sequence shown here is derived from an EMBL/GenBank/DDBJ whole genome shotgun (WGS) entry which is preliminary data.</text>
</comment>
<keyword evidence="1" id="KW-1133">Transmembrane helix</keyword>
<organism evidence="2 3">
    <name type="scientific">Clostridium oceanicum</name>
    <dbReference type="NCBI Taxonomy" id="1543"/>
    <lineage>
        <taxon>Bacteria</taxon>
        <taxon>Bacillati</taxon>
        <taxon>Bacillota</taxon>
        <taxon>Clostridia</taxon>
        <taxon>Eubacteriales</taxon>
        <taxon>Clostridiaceae</taxon>
        <taxon>Clostridium</taxon>
    </lineage>
</organism>
<proteinExistence type="predicted"/>
<keyword evidence="1" id="KW-0812">Transmembrane</keyword>
<evidence type="ECO:0000256" key="1">
    <source>
        <dbReference type="SAM" id="Phobius"/>
    </source>
</evidence>
<name>A0ABN1JJN6_9CLOT</name>
<sequence>MSGNRSNSLNEAIKALGNVIKDLFRKMPILFFGFIAGVYWIINMYFNTVEYKQFILCLLILIVSIAIYVKNKSISETMLTFMLGILTVFSVDWEQANFKLFIVFYLVFTLMIFIIGSISLSIKQESILVQAANYLSIRHNYDEIYKEVKNIANKSTLGNQLGPIEKAEAIRAFAFRKININDMEEGVKSVEIIKTVCQIDLYKACELFYSLYIFSRNYRLCDNHSRDTINLFDKILTIPVSPEQFFEIFRKTKKKIRVGQLTFDEYVEKIDELANDGMDSFEIIEELIKVY</sequence>
<feature type="transmembrane region" description="Helical" evidence="1">
    <location>
        <begin position="102"/>
        <end position="122"/>
    </location>
</feature>
<dbReference type="EMBL" id="BAAACG010000010">
    <property type="protein sequence ID" value="GAA0741244.1"/>
    <property type="molecule type" value="Genomic_DNA"/>
</dbReference>
<gene>
    <name evidence="2" type="ORF">GCM10008906_22160</name>
</gene>
<feature type="transmembrane region" description="Helical" evidence="1">
    <location>
        <begin position="78"/>
        <end position="96"/>
    </location>
</feature>
<evidence type="ECO:0000313" key="3">
    <source>
        <dbReference type="Proteomes" id="UP001501510"/>
    </source>
</evidence>
<keyword evidence="3" id="KW-1185">Reference proteome</keyword>
<keyword evidence="1" id="KW-0472">Membrane</keyword>
<reference evidence="2 3" key="1">
    <citation type="journal article" date="2019" name="Int. J. Syst. Evol. Microbiol.">
        <title>The Global Catalogue of Microorganisms (GCM) 10K type strain sequencing project: providing services to taxonomists for standard genome sequencing and annotation.</title>
        <authorList>
            <consortium name="The Broad Institute Genomics Platform"/>
            <consortium name="The Broad Institute Genome Sequencing Center for Infectious Disease"/>
            <person name="Wu L."/>
            <person name="Ma J."/>
        </authorList>
    </citation>
    <scope>NUCLEOTIDE SEQUENCE [LARGE SCALE GENOMIC DNA]</scope>
    <source>
        <strain evidence="2 3">JCM 1407</strain>
    </source>
</reference>
<accession>A0ABN1JJN6</accession>
<feature type="transmembrane region" description="Helical" evidence="1">
    <location>
        <begin position="52"/>
        <end position="69"/>
    </location>
</feature>
<feature type="transmembrane region" description="Helical" evidence="1">
    <location>
        <begin position="29"/>
        <end position="46"/>
    </location>
</feature>
<dbReference type="Proteomes" id="UP001501510">
    <property type="component" value="Unassembled WGS sequence"/>
</dbReference>
<protein>
    <submittedName>
        <fullName evidence="2">Uncharacterized protein</fullName>
    </submittedName>
</protein>
<dbReference type="RefSeq" id="WP_343761651.1">
    <property type="nucleotide sequence ID" value="NZ_BAAACG010000010.1"/>
</dbReference>